<proteinExistence type="predicted"/>
<dbReference type="Proteomes" id="UP000037035">
    <property type="component" value="Unassembled WGS sequence"/>
</dbReference>
<organism evidence="3 4">
    <name type="scientific">Puccinia sorghi</name>
    <dbReference type="NCBI Taxonomy" id="27349"/>
    <lineage>
        <taxon>Eukaryota</taxon>
        <taxon>Fungi</taxon>
        <taxon>Dikarya</taxon>
        <taxon>Basidiomycota</taxon>
        <taxon>Pucciniomycotina</taxon>
        <taxon>Pucciniomycetes</taxon>
        <taxon>Pucciniales</taxon>
        <taxon>Pucciniaceae</taxon>
        <taxon>Puccinia</taxon>
    </lineage>
</organism>
<feature type="transmembrane region" description="Helical" evidence="1">
    <location>
        <begin position="295"/>
        <end position="326"/>
    </location>
</feature>
<dbReference type="EMBL" id="LAVV01004888">
    <property type="protein sequence ID" value="KNZ61186.1"/>
    <property type="molecule type" value="Genomic_DNA"/>
</dbReference>
<name>A0A0L6VK81_9BASI</name>
<sequence>MTTVISLELLCWLNWLGSPGGRVWPVSLRFRPGTGPSGKKCCSLKLLVDSNNQTYNLSFWNNSFFSETCNFDKASTLSKQYTHERNKSSSLSLDKKKRNQTYTDQSFIKESLNQVNHLSQSKKLLAFGRYKLGLTKPSQKMIFQCCTAQLQLFEHKKELKLGWSKTKPMVRLGQTILLETMPNIHLHEVSLTYPCFVRALSTSLSLPYPYLHPNVSQHFTNLEGIMAIISFITRRDTQFVKILFYDLFFLIARSVEKGYQTKVVLRKLQQEQIAPLILVSSTHDNSFPVTRPNSIYFLGFPFPTIPLLLLSCHYAFVFFPYCAVLVHAW</sequence>
<feature type="signal peptide" evidence="2">
    <location>
        <begin position="1"/>
        <end position="25"/>
    </location>
</feature>
<keyword evidence="4" id="KW-1185">Reference proteome</keyword>
<comment type="caution">
    <text evidence="3">The sequence shown here is derived from an EMBL/GenBank/DDBJ whole genome shotgun (WGS) entry which is preliminary data.</text>
</comment>
<gene>
    <name evidence="3" type="ORF">VP01_143g1</name>
</gene>
<keyword evidence="2" id="KW-0732">Signal</keyword>
<reference evidence="3 4" key="1">
    <citation type="submission" date="2015-08" db="EMBL/GenBank/DDBJ databases">
        <title>Next Generation Sequencing and Analysis of the Genome of Puccinia sorghi L Schw, the Causal Agent of Maize Common Rust.</title>
        <authorList>
            <person name="Rochi L."/>
            <person name="Burguener G."/>
            <person name="Darino M."/>
            <person name="Turjanski A."/>
            <person name="Kreff E."/>
            <person name="Dieguez M.J."/>
            <person name="Sacco F."/>
        </authorList>
    </citation>
    <scope>NUCLEOTIDE SEQUENCE [LARGE SCALE GENOMIC DNA]</scope>
    <source>
        <strain evidence="3 4">RO10H11247</strain>
    </source>
</reference>
<evidence type="ECO:0000313" key="4">
    <source>
        <dbReference type="Proteomes" id="UP000037035"/>
    </source>
</evidence>
<protein>
    <submittedName>
        <fullName evidence="3">Putative signal peptide protein</fullName>
    </submittedName>
</protein>
<keyword evidence="1" id="KW-0472">Membrane</keyword>
<keyword evidence="1" id="KW-0812">Transmembrane</keyword>
<feature type="chain" id="PRO_5005568533" evidence="2">
    <location>
        <begin position="26"/>
        <end position="329"/>
    </location>
</feature>
<evidence type="ECO:0000256" key="2">
    <source>
        <dbReference type="SAM" id="SignalP"/>
    </source>
</evidence>
<keyword evidence="1" id="KW-1133">Transmembrane helix</keyword>
<evidence type="ECO:0000256" key="1">
    <source>
        <dbReference type="SAM" id="Phobius"/>
    </source>
</evidence>
<evidence type="ECO:0000313" key="3">
    <source>
        <dbReference type="EMBL" id="KNZ61186.1"/>
    </source>
</evidence>
<accession>A0A0L6VK81</accession>
<dbReference type="AlphaFoldDB" id="A0A0L6VK81"/>
<dbReference type="VEuPathDB" id="FungiDB:VP01_143g1"/>